<comment type="caution">
    <text evidence="1">The sequence shown here is derived from an EMBL/GenBank/DDBJ whole genome shotgun (WGS) entry which is preliminary data.</text>
</comment>
<dbReference type="EMBL" id="LAZR01008677">
    <property type="protein sequence ID" value="KKM77220.1"/>
    <property type="molecule type" value="Genomic_DNA"/>
</dbReference>
<reference evidence="1" key="1">
    <citation type="journal article" date="2015" name="Nature">
        <title>Complex archaea that bridge the gap between prokaryotes and eukaryotes.</title>
        <authorList>
            <person name="Spang A."/>
            <person name="Saw J.H."/>
            <person name="Jorgensen S.L."/>
            <person name="Zaremba-Niedzwiedzka K."/>
            <person name="Martijn J."/>
            <person name="Lind A.E."/>
            <person name="van Eijk R."/>
            <person name="Schleper C."/>
            <person name="Guy L."/>
            <person name="Ettema T.J."/>
        </authorList>
    </citation>
    <scope>NUCLEOTIDE SEQUENCE</scope>
</reference>
<proteinExistence type="predicted"/>
<organism evidence="1">
    <name type="scientific">marine sediment metagenome</name>
    <dbReference type="NCBI Taxonomy" id="412755"/>
    <lineage>
        <taxon>unclassified sequences</taxon>
        <taxon>metagenomes</taxon>
        <taxon>ecological metagenomes</taxon>
    </lineage>
</organism>
<protein>
    <submittedName>
        <fullName evidence="1">Uncharacterized protein</fullName>
    </submittedName>
</protein>
<sequence length="104" mass="12048">MWERFDEAVGMIVDETPCECGCGKMPLLQRTFCDARRDEPALETWRGEGHICEWEHRIGCEKQRDRNRGGRACVLFGRECPGGIERARQCRVRFERVAGEAMRS</sequence>
<gene>
    <name evidence="1" type="ORF">LCGC14_1372360</name>
</gene>
<feature type="non-terminal residue" evidence="1">
    <location>
        <position position="104"/>
    </location>
</feature>
<accession>A0A0F9MKA5</accession>
<dbReference type="AlphaFoldDB" id="A0A0F9MKA5"/>
<evidence type="ECO:0000313" key="1">
    <source>
        <dbReference type="EMBL" id="KKM77220.1"/>
    </source>
</evidence>
<name>A0A0F9MKA5_9ZZZZ</name>